<dbReference type="NCBIfam" id="TIGR00374">
    <property type="entry name" value="flippase-like domain"/>
    <property type="match status" value="1"/>
</dbReference>
<evidence type="ECO:0000256" key="5">
    <source>
        <dbReference type="ARBA" id="ARBA00022989"/>
    </source>
</evidence>
<reference evidence="8 9" key="1">
    <citation type="journal article" date="2016" name="Sci. Rep.">
        <title>Metabolic traits of an uncultured archaeal lineage -MSBL1- from brine pools of the Red Sea.</title>
        <authorList>
            <person name="Mwirichia R."/>
            <person name="Alam I."/>
            <person name="Rashid M."/>
            <person name="Vinu M."/>
            <person name="Ba-Alawi W."/>
            <person name="Anthony Kamau A."/>
            <person name="Kamanda Ngugi D."/>
            <person name="Goker M."/>
            <person name="Klenk H.P."/>
            <person name="Bajic V."/>
            <person name="Stingl U."/>
        </authorList>
    </citation>
    <scope>NUCLEOTIDE SEQUENCE [LARGE SCALE GENOMIC DNA]</scope>
    <source>
        <strain evidence="8">SCGC-AAA382F02</strain>
    </source>
</reference>
<dbReference type="Proteomes" id="UP000070491">
    <property type="component" value="Unassembled WGS sequence"/>
</dbReference>
<evidence type="ECO:0000256" key="7">
    <source>
        <dbReference type="SAM" id="Phobius"/>
    </source>
</evidence>
<name>A0A133VJ95_9EURY</name>
<evidence type="ECO:0000256" key="3">
    <source>
        <dbReference type="ARBA" id="ARBA00022475"/>
    </source>
</evidence>
<comment type="subcellular location">
    <subcellularLocation>
        <location evidence="1">Cell membrane</location>
        <topology evidence="1">Multi-pass membrane protein</topology>
    </subcellularLocation>
</comment>
<organism evidence="8 9">
    <name type="scientific">candidate division MSBL1 archaeon SCGC-AAA382F02</name>
    <dbReference type="NCBI Taxonomy" id="1698282"/>
    <lineage>
        <taxon>Archaea</taxon>
        <taxon>Methanobacteriati</taxon>
        <taxon>Methanobacteriota</taxon>
        <taxon>candidate division MSBL1</taxon>
    </lineage>
</organism>
<dbReference type="Pfam" id="PF03706">
    <property type="entry name" value="LPG_synthase_TM"/>
    <property type="match status" value="1"/>
</dbReference>
<evidence type="ECO:0000256" key="1">
    <source>
        <dbReference type="ARBA" id="ARBA00004651"/>
    </source>
</evidence>
<dbReference type="PANTHER" id="PTHR39087:SF2">
    <property type="entry name" value="UPF0104 MEMBRANE PROTEIN MJ1595"/>
    <property type="match status" value="1"/>
</dbReference>
<evidence type="ECO:0008006" key="10">
    <source>
        <dbReference type="Google" id="ProtNLM"/>
    </source>
</evidence>
<dbReference type="AlphaFoldDB" id="A0A133VJ95"/>
<sequence>MPEFEFSNRKKSLKKILPFFVIGIAIVFLLAAITGVGEIFRAVSQIDKRIYLLAFIVQVSAITVWLVKWKILTKAAGLEVGTKRMFPILLSGIFVNTAIPSAKVGGEPLRAYMFSKIGEVPMDKSFASVAADRAVDGIPFIFILLVSLPVIVFAWNLPLYAVILLLIISVFVIIGIISFLYVCLRPKPARGLIKWLIRRLRRIISKFRPVKYVERKAESFMKDFGEGAKLIWGSKKHVASALTLSSLYWFLSIFRMWLVFLALGQSVSFGTLGLALALGLILHMVPIPGGLGLVEGVYILIFGAAGIPPGTAFTAAILDRGISFWFTSVFSAGGIAWSGLKLSKSWES</sequence>
<evidence type="ECO:0000256" key="2">
    <source>
        <dbReference type="ARBA" id="ARBA00011061"/>
    </source>
</evidence>
<keyword evidence="3" id="KW-1003">Cell membrane</keyword>
<evidence type="ECO:0000313" key="9">
    <source>
        <dbReference type="Proteomes" id="UP000070491"/>
    </source>
</evidence>
<feature type="transmembrane region" description="Helical" evidence="7">
    <location>
        <begin position="266"/>
        <end position="285"/>
    </location>
</feature>
<accession>A0A133VJ95</accession>
<feature type="transmembrane region" description="Helical" evidence="7">
    <location>
        <begin position="161"/>
        <end position="184"/>
    </location>
</feature>
<evidence type="ECO:0000256" key="4">
    <source>
        <dbReference type="ARBA" id="ARBA00022692"/>
    </source>
</evidence>
<comment type="caution">
    <text evidence="8">The sequence shown here is derived from an EMBL/GenBank/DDBJ whole genome shotgun (WGS) entry which is preliminary data.</text>
</comment>
<dbReference type="GO" id="GO:0005886">
    <property type="term" value="C:plasma membrane"/>
    <property type="evidence" value="ECO:0007669"/>
    <property type="project" value="UniProtKB-SubCell"/>
</dbReference>
<proteinExistence type="inferred from homology"/>
<keyword evidence="6 7" id="KW-0472">Membrane</keyword>
<keyword evidence="4 7" id="KW-0812">Transmembrane</keyword>
<feature type="transmembrane region" description="Helical" evidence="7">
    <location>
        <begin position="134"/>
        <end position="155"/>
    </location>
</feature>
<comment type="similarity">
    <text evidence="2">Belongs to the UPF0104 family.</text>
</comment>
<gene>
    <name evidence="8" type="ORF">AKJ53_00045</name>
</gene>
<feature type="transmembrane region" description="Helical" evidence="7">
    <location>
        <begin position="49"/>
        <end position="67"/>
    </location>
</feature>
<feature type="transmembrane region" description="Helical" evidence="7">
    <location>
        <begin position="297"/>
        <end position="318"/>
    </location>
</feature>
<keyword evidence="9" id="KW-1185">Reference proteome</keyword>
<protein>
    <recommendedName>
        <fullName evidence="10">Flippase-like domain-containing protein</fullName>
    </recommendedName>
</protein>
<keyword evidence="5 7" id="KW-1133">Transmembrane helix</keyword>
<evidence type="ECO:0000256" key="6">
    <source>
        <dbReference type="ARBA" id="ARBA00023136"/>
    </source>
</evidence>
<feature type="transmembrane region" description="Helical" evidence="7">
    <location>
        <begin position="238"/>
        <end position="260"/>
    </location>
</feature>
<evidence type="ECO:0000313" key="8">
    <source>
        <dbReference type="EMBL" id="KXB06497.1"/>
    </source>
</evidence>
<dbReference type="EMBL" id="LHYG01000001">
    <property type="protein sequence ID" value="KXB06497.1"/>
    <property type="molecule type" value="Genomic_DNA"/>
</dbReference>
<dbReference type="PANTHER" id="PTHR39087">
    <property type="entry name" value="UPF0104 MEMBRANE PROTEIN MJ1595"/>
    <property type="match status" value="1"/>
</dbReference>
<dbReference type="InterPro" id="IPR022791">
    <property type="entry name" value="L-PG_synthase/AglD"/>
</dbReference>
<feature type="transmembrane region" description="Helical" evidence="7">
    <location>
        <begin position="324"/>
        <end position="342"/>
    </location>
</feature>
<feature type="transmembrane region" description="Helical" evidence="7">
    <location>
        <begin position="16"/>
        <end position="37"/>
    </location>
</feature>